<reference evidence="1" key="1">
    <citation type="submission" date="2014-11" db="EMBL/GenBank/DDBJ databases">
        <authorList>
            <person name="Amaro Gonzalez C."/>
        </authorList>
    </citation>
    <scope>NUCLEOTIDE SEQUENCE</scope>
</reference>
<sequence>MGALIAVISNPHADVPPCERVGNITPYHRYYICLIIYYDHCPGNVAVGLLL</sequence>
<accession>A0A0E9P8U9</accession>
<proteinExistence type="predicted"/>
<organism evidence="1">
    <name type="scientific">Anguilla anguilla</name>
    <name type="common">European freshwater eel</name>
    <name type="synonym">Muraena anguilla</name>
    <dbReference type="NCBI Taxonomy" id="7936"/>
    <lineage>
        <taxon>Eukaryota</taxon>
        <taxon>Metazoa</taxon>
        <taxon>Chordata</taxon>
        <taxon>Craniata</taxon>
        <taxon>Vertebrata</taxon>
        <taxon>Euteleostomi</taxon>
        <taxon>Actinopterygii</taxon>
        <taxon>Neopterygii</taxon>
        <taxon>Teleostei</taxon>
        <taxon>Anguilliformes</taxon>
        <taxon>Anguillidae</taxon>
        <taxon>Anguilla</taxon>
    </lineage>
</organism>
<name>A0A0E9P8U9_ANGAN</name>
<protein>
    <submittedName>
        <fullName evidence="1">Uncharacterized protein</fullName>
    </submittedName>
</protein>
<dbReference type="AlphaFoldDB" id="A0A0E9P8U9"/>
<reference evidence="1" key="2">
    <citation type="journal article" date="2015" name="Fish Shellfish Immunol.">
        <title>Early steps in the European eel (Anguilla anguilla)-Vibrio vulnificus interaction in the gills: Role of the RtxA13 toxin.</title>
        <authorList>
            <person name="Callol A."/>
            <person name="Pajuelo D."/>
            <person name="Ebbesson L."/>
            <person name="Teles M."/>
            <person name="MacKenzie S."/>
            <person name="Amaro C."/>
        </authorList>
    </citation>
    <scope>NUCLEOTIDE SEQUENCE</scope>
</reference>
<evidence type="ECO:0000313" key="1">
    <source>
        <dbReference type="EMBL" id="JAH01086.1"/>
    </source>
</evidence>
<dbReference type="EMBL" id="GBXM01107491">
    <property type="protein sequence ID" value="JAH01086.1"/>
    <property type="molecule type" value="Transcribed_RNA"/>
</dbReference>